<keyword evidence="5" id="KW-0325">Glycoprotein</keyword>
<evidence type="ECO:0000313" key="8">
    <source>
        <dbReference type="Proteomes" id="UP001202328"/>
    </source>
</evidence>
<dbReference type="GO" id="GO:0016757">
    <property type="term" value="F:glycosyltransferase activity"/>
    <property type="evidence" value="ECO:0007669"/>
    <property type="project" value="UniProtKB-KW"/>
</dbReference>
<keyword evidence="4 6" id="KW-0472">Membrane</keyword>
<comment type="caution">
    <text evidence="7">The sequence shown here is derived from an EMBL/GenBank/DDBJ whole genome shotgun (WGS) entry which is preliminary data.</text>
</comment>
<evidence type="ECO:0000256" key="3">
    <source>
        <dbReference type="ARBA" id="ARBA00022679"/>
    </source>
</evidence>
<feature type="transmembrane region" description="Helical" evidence="6">
    <location>
        <begin position="29"/>
        <end position="53"/>
    </location>
</feature>
<dbReference type="GO" id="GO:0016020">
    <property type="term" value="C:membrane"/>
    <property type="evidence" value="ECO:0007669"/>
    <property type="project" value="UniProtKB-SubCell"/>
</dbReference>
<evidence type="ECO:0000256" key="5">
    <source>
        <dbReference type="ARBA" id="ARBA00023180"/>
    </source>
</evidence>
<keyword evidence="8" id="KW-1185">Reference proteome</keyword>
<reference evidence="7" key="1">
    <citation type="submission" date="2022-04" db="EMBL/GenBank/DDBJ databases">
        <title>A functionally conserved STORR gene fusion in Papaver species that diverged 16.8 million years ago.</title>
        <authorList>
            <person name="Catania T."/>
        </authorList>
    </citation>
    <scope>NUCLEOTIDE SEQUENCE</scope>
    <source>
        <strain evidence="7">S-188037</strain>
    </source>
</reference>
<evidence type="ECO:0000256" key="6">
    <source>
        <dbReference type="SAM" id="Phobius"/>
    </source>
</evidence>
<keyword evidence="6" id="KW-1133">Transmembrane helix</keyword>
<evidence type="ECO:0000256" key="4">
    <source>
        <dbReference type="ARBA" id="ARBA00023136"/>
    </source>
</evidence>
<evidence type="ECO:0000256" key="1">
    <source>
        <dbReference type="ARBA" id="ARBA00004606"/>
    </source>
</evidence>
<sequence length="415" mass="48428">MGFLVILKDISTRGKRVHREGIISCINTFQIIATMVFCFLIALCIIGLGLFISDRMKKFLLSREDYFYILPDQNNSVINLPSDDRKLSSFSSFLSFEDWVAPPENLWHSMSDEELMWRASMAPNVAEYPYNRTPKVAFMFLARGRLPLGPLWERFFQGHDPRLYSIYLHCSPEFTEEPPESSVFYKRRIPSKVVEWGKASMIDAERRLLANALLDFSNERFVLLSETCIPLFDFLTIYKFLVSSKYSFISSFDDPRPIGRGRYNKRMWPTLSISDWRKGSQWFETQRKIAVGLISDRKYYPVFVTHCKPPCYMDEHYMATLVNKQNPEMNSNTSITWVDWTTGGSHPKTFLRRDISETFLNQIRYDSGNCSYTGNSSSSYSYCFLFARKFHPSTLEPLLKITPKLFGFDPKEYTN</sequence>
<keyword evidence="2" id="KW-0328">Glycosyltransferase</keyword>
<evidence type="ECO:0000313" key="7">
    <source>
        <dbReference type="EMBL" id="KAI3925130.1"/>
    </source>
</evidence>
<accession>A0AAD4SVD2</accession>
<dbReference type="PANTHER" id="PTHR31042:SF91">
    <property type="entry name" value="CORE-2_I-BRANCHING BETA-1,6-N-ACETYLGLUCOSAMINYLTRANSFERASE FAMILY PROTEIN"/>
    <property type="match status" value="1"/>
</dbReference>
<dbReference type="InterPro" id="IPR003406">
    <property type="entry name" value="Glyco_trans_14"/>
</dbReference>
<dbReference type="AlphaFoldDB" id="A0AAD4SVD2"/>
<keyword evidence="3" id="KW-0808">Transferase</keyword>
<protein>
    <recommendedName>
        <fullName evidence="9">Core-2/I-branching beta-1,6-N-acetylglucosaminyltransferase family protein</fullName>
    </recommendedName>
</protein>
<dbReference type="Proteomes" id="UP001202328">
    <property type="component" value="Unassembled WGS sequence"/>
</dbReference>
<dbReference type="Pfam" id="PF02485">
    <property type="entry name" value="Branch"/>
    <property type="match status" value="1"/>
</dbReference>
<evidence type="ECO:0008006" key="9">
    <source>
        <dbReference type="Google" id="ProtNLM"/>
    </source>
</evidence>
<dbReference type="InterPro" id="IPR044174">
    <property type="entry name" value="BC10-like"/>
</dbReference>
<keyword evidence="6" id="KW-0812">Transmembrane</keyword>
<organism evidence="7 8">
    <name type="scientific">Papaver atlanticum</name>
    <dbReference type="NCBI Taxonomy" id="357466"/>
    <lineage>
        <taxon>Eukaryota</taxon>
        <taxon>Viridiplantae</taxon>
        <taxon>Streptophyta</taxon>
        <taxon>Embryophyta</taxon>
        <taxon>Tracheophyta</taxon>
        <taxon>Spermatophyta</taxon>
        <taxon>Magnoliopsida</taxon>
        <taxon>Ranunculales</taxon>
        <taxon>Papaveraceae</taxon>
        <taxon>Papaveroideae</taxon>
        <taxon>Papaver</taxon>
    </lineage>
</organism>
<comment type="subcellular location">
    <subcellularLocation>
        <location evidence="1">Membrane</location>
        <topology evidence="1">Single-pass type II membrane protein</topology>
    </subcellularLocation>
</comment>
<evidence type="ECO:0000256" key="2">
    <source>
        <dbReference type="ARBA" id="ARBA00022676"/>
    </source>
</evidence>
<name>A0AAD4SVD2_9MAGN</name>
<dbReference type="EMBL" id="JAJJMB010008202">
    <property type="protein sequence ID" value="KAI3925130.1"/>
    <property type="molecule type" value="Genomic_DNA"/>
</dbReference>
<gene>
    <name evidence="7" type="ORF">MKW98_009780</name>
</gene>
<proteinExistence type="predicted"/>
<dbReference type="PANTHER" id="PTHR31042">
    <property type="entry name" value="CORE-2/I-BRANCHING BETA-1,6-N-ACETYLGLUCOSAMINYLTRANSFERASE FAMILY PROTEIN-RELATED"/>
    <property type="match status" value="1"/>
</dbReference>